<dbReference type="PROSITE" id="PS50181">
    <property type="entry name" value="FBOX"/>
    <property type="match status" value="1"/>
</dbReference>
<keyword evidence="2" id="KW-0677">Repeat</keyword>
<feature type="compositionally biased region" description="Polar residues" evidence="4">
    <location>
        <begin position="808"/>
        <end position="817"/>
    </location>
</feature>
<evidence type="ECO:0000256" key="2">
    <source>
        <dbReference type="ARBA" id="ARBA00022737"/>
    </source>
</evidence>
<dbReference type="PANTHER" id="PTHR47438">
    <property type="entry name" value="PHOSPHATE METABOLISM PROTEIN 8-RELATED"/>
    <property type="match status" value="1"/>
</dbReference>
<dbReference type="PROSITE" id="PS00678">
    <property type="entry name" value="WD_REPEATS_1"/>
    <property type="match status" value="1"/>
</dbReference>
<dbReference type="Pfam" id="PF12937">
    <property type="entry name" value="F-box-like"/>
    <property type="match status" value="1"/>
</dbReference>
<evidence type="ECO:0000259" key="5">
    <source>
        <dbReference type="PROSITE" id="PS50181"/>
    </source>
</evidence>
<dbReference type="SFLD" id="SFLDS00003">
    <property type="entry name" value="Haloacid_Dehalogenase"/>
    <property type="match status" value="1"/>
</dbReference>
<dbReference type="NCBIfam" id="TIGR01509">
    <property type="entry name" value="HAD-SF-IA-v3"/>
    <property type="match status" value="1"/>
</dbReference>
<dbReference type="GO" id="GO:0008252">
    <property type="term" value="F:nucleotidase activity"/>
    <property type="evidence" value="ECO:0007669"/>
    <property type="project" value="TreeGrafter"/>
</dbReference>
<dbReference type="SUPFAM" id="SSF50978">
    <property type="entry name" value="WD40 repeat-like"/>
    <property type="match status" value="1"/>
</dbReference>
<dbReference type="Gene3D" id="3.40.50.1000">
    <property type="entry name" value="HAD superfamily/HAD-like"/>
    <property type="match status" value="1"/>
</dbReference>
<feature type="region of interest" description="Disordered" evidence="4">
    <location>
        <begin position="1"/>
        <end position="76"/>
    </location>
</feature>
<feature type="repeat" description="WD" evidence="3">
    <location>
        <begin position="480"/>
        <end position="519"/>
    </location>
</feature>
<dbReference type="InterPro" id="IPR052791">
    <property type="entry name" value="SSM1_domain"/>
</dbReference>
<dbReference type="InterPro" id="IPR010237">
    <property type="entry name" value="Pyr-5-nucltdase"/>
</dbReference>
<dbReference type="InterPro" id="IPR023214">
    <property type="entry name" value="HAD_sf"/>
</dbReference>
<accession>A0A316ZK67</accession>
<evidence type="ECO:0000256" key="1">
    <source>
        <dbReference type="ARBA" id="ARBA00022574"/>
    </source>
</evidence>
<feature type="domain" description="F-box" evidence="5">
    <location>
        <begin position="388"/>
        <end position="434"/>
    </location>
</feature>
<feature type="region of interest" description="Disordered" evidence="4">
    <location>
        <begin position="698"/>
        <end position="880"/>
    </location>
</feature>
<dbReference type="SMART" id="SM00256">
    <property type="entry name" value="FBOX"/>
    <property type="match status" value="1"/>
</dbReference>
<dbReference type="GeneID" id="37268964"/>
<feature type="compositionally biased region" description="Low complexity" evidence="4">
    <location>
        <begin position="16"/>
        <end position="41"/>
    </location>
</feature>
<dbReference type="InterPro" id="IPR036047">
    <property type="entry name" value="F-box-like_dom_sf"/>
</dbReference>
<evidence type="ECO:0000313" key="7">
    <source>
        <dbReference type="Proteomes" id="UP000245946"/>
    </source>
</evidence>
<dbReference type="EMBL" id="KZ819284">
    <property type="protein sequence ID" value="PWO00766.1"/>
    <property type="molecule type" value="Genomic_DNA"/>
</dbReference>
<reference evidence="6 7" key="1">
    <citation type="journal article" date="2018" name="Mol. Biol. Evol.">
        <title>Broad Genomic Sampling Reveals a Smut Pathogenic Ancestry of the Fungal Clade Ustilaginomycotina.</title>
        <authorList>
            <person name="Kijpornyongpan T."/>
            <person name="Mondo S.J."/>
            <person name="Barry K."/>
            <person name="Sandor L."/>
            <person name="Lee J."/>
            <person name="Lipzen A."/>
            <person name="Pangilinan J."/>
            <person name="LaButti K."/>
            <person name="Hainaut M."/>
            <person name="Henrissat B."/>
            <person name="Grigoriev I.V."/>
            <person name="Spatafora J.W."/>
            <person name="Aime M.C."/>
        </authorList>
    </citation>
    <scope>NUCLEOTIDE SEQUENCE [LARGE SCALE GENOMIC DNA]</scope>
    <source>
        <strain evidence="6 7">MCA 4186</strain>
    </source>
</reference>
<feature type="compositionally biased region" description="Low complexity" evidence="4">
    <location>
        <begin position="847"/>
        <end position="880"/>
    </location>
</feature>
<name>A0A316ZK67_9BASI</name>
<dbReference type="PROSITE" id="PS50294">
    <property type="entry name" value="WD_REPEATS_REGION"/>
    <property type="match status" value="2"/>
</dbReference>
<feature type="repeat" description="WD" evidence="3">
    <location>
        <begin position="561"/>
        <end position="601"/>
    </location>
</feature>
<dbReference type="SFLD" id="SFLDG01132">
    <property type="entry name" value="C1.5.3:_5'-Nucleotidase_Like"/>
    <property type="match status" value="1"/>
</dbReference>
<dbReference type="Pfam" id="PF00702">
    <property type="entry name" value="Hydrolase"/>
    <property type="match status" value="1"/>
</dbReference>
<gene>
    <name evidence="6" type="ORF">FA09DRAFT_327493</name>
</gene>
<feature type="compositionally biased region" description="Pro residues" evidence="4">
    <location>
        <begin position="837"/>
        <end position="846"/>
    </location>
</feature>
<protein>
    <recommendedName>
        <fullName evidence="5">F-box domain-containing protein</fullName>
    </recommendedName>
</protein>
<dbReference type="SUPFAM" id="SSF81383">
    <property type="entry name" value="F-box domain"/>
    <property type="match status" value="1"/>
</dbReference>
<dbReference type="InterPro" id="IPR006439">
    <property type="entry name" value="HAD-SF_hydro_IA"/>
</dbReference>
<evidence type="ECO:0000256" key="3">
    <source>
        <dbReference type="PROSITE-ProRule" id="PRU00221"/>
    </source>
</evidence>
<dbReference type="NCBIfam" id="TIGR01993">
    <property type="entry name" value="Pyr-5-nucltdase"/>
    <property type="match status" value="1"/>
</dbReference>
<dbReference type="PANTHER" id="PTHR47438:SF1">
    <property type="entry name" value="PHOSPHATE METABOLISM PROTEIN 8-RELATED"/>
    <property type="match status" value="1"/>
</dbReference>
<dbReference type="STRING" id="58919.A0A316ZK67"/>
<dbReference type="Gene3D" id="1.20.1280.50">
    <property type="match status" value="1"/>
</dbReference>
<dbReference type="SFLD" id="SFLDG01129">
    <property type="entry name" value="C1.5:_HAD__Beta-PGM__Phosphata"/>
    <property type="match status" value="1"/>
</dbReference>
<dbReference type="SUPFAM" id="SSF56784">
    <property type="entry name" value="HAD-like"/>
    <property type="match status" value="1"/>
</dbReference>
<dbReference type="OrthoDB" id="1065058at2759"/>
<dbReference type="Gene3D" id="1.10.150.450">
    <property type="match status" value="1"/>
</dbReference>
<dbReference type="RefSeq" id="XP_025601044.1">
    <property type="nucleotide sequence ID" value="XM_025741420.1"/>
</dbReference>
<dbReference type="PROSITE" id="PS50082">
    <property type="entry name" value="WD_REPEATS_2"/>
    <property type="match status" value="2"/>
</dbReference>
<proteinExistence type="predicted"/>
<feature type="compositionally biased region" description="Basic and acidic residues" evidence="4">
    <location>
        <begin position="724"/>
        <end position="739"/>
    </location>
</feature>
<keyword evidence="7" id="KW-1185">Reference proteome</keyword>
<evidence type="ECO:0000313" key="6">
    <source>
        <dbReference type="EMBL" id="PWO00766.1"/>
    </source>
</evidence>
<dbReference type="Pfam" id="PF00400">
    <property type="entry name" value="WD40"/>
    <property type="match status" value="2"/>
</dbReference>
<dbReference type="Gene3D" id="2.130.10.10">
    <property type="entry name" value="YVTN repeat-like/Quinoprotein amine dehydrogenase"/>
    <property type="match status" value="1"/>
</dbReference>
<dbReference type="InterPro" id="IPR015943">
    <property type="entry name" value="WD40/YVTN_repeat-like_dom_sf"/>
</dbReference>
<dbReference type="GO" id="GO:0009166">
    <property type="term" value="P:nucleotide catabolic process"/>
    <property type="evidence" value="ECO:0007669"/>
    <property type="project" value="TreeGrafter"/>
</dbReference>
<dbReference type="AlphaFoldDB" id="A0A316ZK67"/>
<keyword evidence="1 3" id="KW-0853">WD repeat</keyword>
<feature type="compositionally biased region" description="Low complexity" evidence="4">
    <location>
        <begin position="740"/>
        <end position="755"/>
    </location>
</feature>
<evidence type="ECO:0000256" key="4">
    <source>
        <dbReference type="SAM" id="MobiDB-lite"/>
    </source>
</evidence>
<feature type="compositionally biased region" description="Low complexity" evidence="4">
    <location>
        <begin position="55"/>
        <end position="76"/>
    </location>
</feature>
<dbReference type="Proteomes" id="UP000245946">
    <property type="component" value="Unassembled WGS sequence"/>
</dbReference>
<sequence length="1086" mass="116946">MRRSTTGRLSEGVRGGTASAQGAAGAQQLNGTSRSAAAPRRSAAKAEHAQPRPPDAAADAGKPAAAAAPEAASAPATFELMDEEQRKVVGAMELRPGALSPSAEDKEKGVVWFDIDNTLYPASTQIASMMATRIRAYFLTLGLDEAEAEKLHQHYYKSYGLAIRGLVKHHRIDPLDYDRRCDASLPLDQVLRPDSETIALLRDIDRSKYRVWALTNAYKTHALRVLTLLNILPMFEGLVFCDYSNADFACKPEPRFYHAACSYVGTSPERCWFVDDSALNIQSAKRLGWANSVLYREEEAVDAVNAPPTNGEFVPRELRAFNAPAKLESLALSNGNAEHDAEGVSQQLRALAPAARVRLLSLLLDSASSPSELSVMARAVERHMRLRHDFVSAIGSSITLAIFSRLSVSELLRCRQVSKKWRELAAEPELWRSHALALTESDPSPLVAPTTPEGWEPLVRGLYFRERNWARGVSQRIVQMPGHTGFVTAMKLKGRTLITGSYDESIRIWDLPTVRCTKVIKAKAIACLDFLPKQGVLAAGLYDTGRVMIWSLKTYELLHTFTGHNKGIRSLALSPKGVLVSVGQDKAINVWDWRTGEKRCRWGQQSNVSLGVAIVNDDQVVAVTVDAVIRTFSIRRKEMIGEYHISKLAGGGAKARELAGLGGDANMMLWFAAQRRTLTVASKDAIIHLEWQEHVVPIEDEPSPTASRAGTPMRGAPGASALRSRKDAAESPLRSRRESSQGSMSAAASSPSLAGRARRDSIESNASVASNATAMTSATSRRSLGGAPTSARSPPSGSRSAAPMHALTRSTSLATPSRPQPAAVADQRRAARASGSPAPPPWPAPRNSPRLSLTTSPRLSSSASLSFPSPSPSSPSLSSLASWQAGVQSAASDEPRATRIEANLGAPPQLVDIIRGIPDAATGCVDPGKRRLVSASRFSSRAGADRRLYVSTLQTDGPDATARRSTVPVGGAWQAEAETLAQPANNPLCIVHDADTLVVGTSSGLVYSIGFVGDEHSRGWIDTDEGADDEMLRGTNAARQDVVISDLVQLRQVWSELFLPADAPPDHPGRFKDDMQCDLVAAMGLA</sequence>
<dbReference type="InterPro" id="IPR019775">
    <property type="entry name" value="WD40_repeat_CS"/>
</dbReference>
<dbReference type="SMART" id="SM00320">
    <property type="entry name" value="WD40"/>
    <property type="match status" value="3"/>
</dbReference>
<feature type="compositionally biased region" description="Low complexity" evidence="4">
    <location>
        <begin position="764"/>
        <end position="803"/>
    </location>
</feature>
<organism evidence="6 7">
    <name type="scientific">Tilletiopsis washingtonensis</name>
    <dbReference type="NCBI Taxonomy" id="58919"/>
    <lineage>
        <taxon>Eukaryota</taxon>
        <taxon>Fungi</taxon>
        <taxon>Dikarya</taxon>
        <taxon>Basidiomycota</taxon>
        <taxon>Ustilaginomycotina</taxon>
        <taxon>Exobasidiomycetes</taxon>
        <taxon>Entylomatales</taxon>
        <taxon>Entylomatales incertae sedis</taxon>
        <taxon>Tilletiopsis</taxon>
    </lineage>
</organism>
<dbReference type="GO" id="GO:0006206">
    <property type="term" value="P:pyrimidine nucleobase metabolic process"/>
    <property type="evidence" value="ECO:0007669"/>
    <property type="project" value="TreeGrafter"/>
</dbReference>
<dbReference type="InterPro" id="IPR001810">
    <property type="entry name" value="F-box_dom"/>
</dbReference>
<dbReference type="InterPro" id="IPR001680">
    <property type="entry name" value="WD40_rpt"/>
</dbReference>
<dbReference type="InterPro" id="IPR036322">
    <property type="entry name" value="WD40_repeat_dom_sf"/>
</dbReference>
<dbReference type="InterPro" id="IPR036412">
    <property type="entry name" value="HAD-like_sf"/>
</dbReference>